<evidence type="ECO:0000259" key="2">
    <source>
        <dbReference type="Pfam" id="PF13231"/>
    </source>
</evidence>
<keyword evidence="1" id="KW-0472">Membrane</keyword>
<name>A0A5C6S329_9BACT</name>
<comment type="caution">
    <text evidence="3">The sequence shown here is derived from an EMBL/GenBank/DDBJ whole genome shotgun (WGS) entry which is preliminary data.</text>
</comment>
<organism evidence="3 4">
    <name type="scientific">Phaeodactylibacter luteus</name>
    <dbReference type="NCBI Taxonomy" id="1564516"/>
    <lineage>
        <taxon>Bacteria</taxon>
        <taxon>Pseudomonadati</taxon>
        <taxon>Bacteroidota</taxon>
        <taxon>Saprospiria</taxon>
        <taxon>Saprospirales</taxon>
        <taxon>Haliscomenobacteraceae</taxon>
        <taxon>Phaeodactylibacter</taxon>
    </lineage>
</organism>
<feature type="transmembrane region" description="Helical" evidence="1">
    <location>
        <begin position="295"/>
        <end position="316"/>
    </location>
</feature>
<feature type="domain" description="Glycosyltransferase RgtA/B/C/D-like" evidence="2">
    <location>
        <begin position="107"/>
        <end position="213"/>
    </location>
</feature>
<gene>
    <name evidence="3" type="ORF">FRY97_02185</name>
</gene>
<feature type="transmembrane region" description="Helical" evidence="1">
    <location>
        <begin position="160"/>
        <end position="176"/>
    </location>
</feature>
<feature type="transmembrane region" description="Helical" evidence="1">
    <location>
        <begin position="107"/>
        <end position="124"/>
    </location>
</feature>
<dbReference type="OrthoDB" id="2034231at2"/>
<evidence type="ECO:0000313" key="4">
    <source>
        <dbReference type="Proteomes" id="UP000321580"/>
    </source>
</evidence>
<dbReference type="GO" id="GO:0016740">
    <property type="term" value="F:transferase activity"/>
    <property type="evidence" value="ECO:0007669"/>
    <property type="project" value="UniProtKB-KW"/>
</dbReference>
<evidence type="ECO:0000256" key="1">
    <source>
        <dbReference type="SAM" id="Phobius"/>
    </source>
</evidence>
<keyword evidence="1" id="KW-1133">Transmembrane helix</keyword>
<feature type="transmembrane region" description="Helical" evidence="1">
    <location>
        <begin position="340"/>
        <end position="361"/>
    </location>
</feature>
<sequence length="543" mass="61726">MDNWKQPFKRPEWKWPGLFFLLYLGLGLALFGDYGMSWDEELQRQHGLVAAQYIKQRAGTEGPAYDWRELSTYQHRHYGVVFSLPMAWLERAMGLDTPRQQYRMRHLGVFLLYWLSSLVFYQIVRQRFGHWSWGLLAAGLWVLSPRLFGHAFFNPKDIPLLALYVSSTWTLYRFWLRPGPGAGLMHALACGALIGMRVLGVFVPMLTLFLFAADAVLGKRGTLPSWQRRTAGLLVYLPALAGATVLFWPFLWEAPLARLAEAFSIMADYQWPSKVLFMGAFYTGAEVPWYYLPTWLGISVPLLYLALAAAGLAGLARRGLAGLKAHGFALWDTAADRKDWAALGLFLGPLVAIWALGAVVYDGWRHVFFIYPSLLYLAVLGVYQLWHRKGESALWRRALRALLAGQMLFLVFWMARNHPHQQVFFNALARGNQLGHFDLDYWGTAYKQGLEYLASQAEGGPVKVAYASYPATLNHAYLEPKLRSRIQLVEEAEKADFYISDFRLWESGLQQALRRSGPYAGEEVHAIYVGQAKALGIYKLHGQ</sequence>
<feature type="transmembrane region" description="Helical" evidence="1">
    <location>
        <begin position="398"/>
        <end position="415"/>
    </location>
</feature>
<feature type="transmembrane region" description="Helical" evidence="1">
    <location>
        <begin position="367"/>
        <end position="386"/>
    </location>
</feature>
<feature type="transmembrane region" description="Helical" evidence="1">
    <location>
        <begin position="182"/>
        <end position="212"/>
    </location>
</feature>
<evidence type="ECO:0000313" key="3">
    <source>
        <dbReference type="EMBL" id="TXB68898.1"/>
    </source>
</evidence>
<reference evidence="3 4" key="1">
    <citation type="submission" date="2019-08" db="EMBL/GenBank/DDBJ databases">
        <title>Genome of Phaeodactylibacter luteus.</title>
        <authorList>
            <person name="Bowman J.P."/>
        </authorList>
    </citation>
    <scope>NUCLEOTIDE SEQUENCE [LARGE SCALE GENOMIC DNA]</scope>
    <source>
        <strain evidence="3 4">KCTC 42180</strain>
    </source>
</reference>
<feature type="transmembrane region" description="Helical" evidence="1">
    <location>
        <begin position="15"/>
        <end position="36"/>
    </location>
</feature>
<protein>
    <submittedName>
        <fullName evidence="3">Glycosyltransferase family 39 protein</fullName>
    </submittedName>
</protein>
<dbReference type="Pfam" id="PF13231">
    <property type="entry name" value="PMT_2"/>
    <property type="match status" value="1"/>
</dbReference>
<dbReference type="RefSeq" id="WP_147165785.1">
    <property type="nucleotide sequence ID" value="NZ_VOOR01000003.1"/>
</dbReference>
<keyword evidence="1" id="KW-0812">Transmembrane</keyword>
<dbReference type="InterPro" id="IPR038731">
    <property type="entry name" value="RgtA/B/C-like"/>
</dbReference>
<dbReference type="Proteomes" id="UP000321580">
    <property type="component" value="Unassembled WGS sequence"/>
</dbReference>
<keyword evidence="3" id="KW-0808">Transferase</keyword>
<proteinExistence type="predicted"/>
<dbReference type="AlphaFoldDB" id="A0A5C6S329"/>
<feature type="transmembrane region" description="Helical" evidence="1">
    <location>
        <begin position="130"/>
        <end position="148"/>
    </location>
</feature>
<feature type="transmembrane region" description="Helical" evidence="1">
    <location>
        <begin position="233"/>
        <end position="251"/>
    </location>
</feature>
<accession>A0A5C6S329</accession>
<dbReference type="EMBL" id="VOOR01000003">
    <property type="protein sequence ID" value="TXB68898.1"/>
    <property type="molecule type" value="Genomic_DNA"/>
</dbReference>
<keyword evidence="4" id="KW-1185">Reference proteome</keyword>